<keyword evidence="2" id="KW-1185">Reference proteome</keyword>
<name>A0A1T3NNN4_9ACTN</name>
<dbReference type="Proteomes" id="UP000190037">
    <property type="component" value="Unassembled WGS sequence"/>
</dbReference>
<accession>A0A1T3NNN4</accession>
<organism evidence="1 2">
    <name type="scientific">Embleya scabrispora</name>
    <dbReference type="NCBI Taxonomy" id="159449"/>
    <lineage>
        <taxon>Bacteria</taxon>
        <taxon>Bacillati</taxon>
        <taxon>Actinomycetota</taxon>
        <taxon>Actinomycetes</taxon>
        <taxon>Kitasatosporales</taxon>
        <taxon>Streptomycetaceae</taxon>
        <taxon>Embleya</taxon>
    </lineage>
</organism>
<dbReference type="OrthoDB" id="4350825at2"/>
<gene>
    <name evidence="1" type="ORF">B4N89_39805</name>
</gene>
<dbReference type="AlphaFoldDB" id="A0A1T3NNN4"/>
<proteinExistence type="predicted"/>
<sequence>MTGPLILGRRAPVPMGGAPVLPRHHYDPDLCVNVTAGGKLLIHAVNSGTYTGTQEPRGYKKDD</sequence>
<dbReference type="EMBL" id="MWQN01000003">
    <property type="protein sequence ID" value="OPC78315.1"/>
    <property type="molecule type" value="Genomic_DNA"/>
</dbReference>
<evidence type="ECO:0000313" key="1">
    <source>
        <dbReference type="EMBL" id="OPC78315.1"/>
    </source>
</evidence>
<dbReference type="STRING" id="159449.B4N89_39805"/>
<dbReference type="RefSeq" id="WP_078981407.1">
    <property type="nucleotide sequence ID" value="NZ_MWQN01000003.1"/>
</dbReference>
<comment type="caution">
    <text evidence="1">The sequence shown here is derived from an EMBL/GenBank/DDBJ whole genome shotgun (WGS) entry which is preliminary data.</text>
</comment>
<evidence type="ECO:0000313" key="2">
    <source>
        <dbReference type="Proteomes" id="UP000190037"/>
    </source>
</evidence>
<protein>
    <submittedName>
        <fullName evidence="1">Uncharacterized protein</fullName>
    </submittedName>
</protein>
<reference evidence="1 2" key="1">
    <citation type="submission" date="2017-03" db="EMBL/GenBank/DDBJ databases">
        <title>Draft genome sequence of Streptomyces scabrisporus NF3, endophyte isolated from Amphipterygium adstringens.</title>
        <authorList>
            <person name="Vazquez M."/>
            <person name="Ceapa C.D."/>
            <person name="Rodriguez Luna D."/>
            <person name="Sanchez Esquivel S."/>
        </authorList>
    </citation>
    <scope>NUCLEOTIDE SEQUENCE [LARGE SCALE GENOMIC DNA]</scope>
    <source>
        <strain evidence="1 2">NF3</strain>
    </source>
</reference>